<gene>
    <name evidence="2" type="ORF">E8Q35_15245</name>
</gene>
<accession>A0A4S5CDT4</accession>
<proteinExistence type="predicted"/>
<dbReference type="RefSeq" id="WP_136502098.1">
    <property type="nucleotide sequence ID" value="NZ_SSUX01000011.1"/>
</dbReference>
<evidence type="ECO:0000256" key="1">
    <source>
        <dbReference type="SAM" id="SignalP"/>
    </source>
</evidence>
<protein>
    <recommendedName>
        <fullName evidence="4">Type IV secretion system protein DotC</fullName>
    </recommendedName>
</protein>
<evidence type="ECO:0000313" key="3">
    <source>
        <dbReference type="Proteomes" id="UP000309618"/>
    </source>
</evidence>
<dbReference type="Proteomes" id="UP000309618">
    <property type="component" value="Unassembled WGS sequence"/>
</dbReference>
<dbReference type="Pfam" id="PF16932">
    <property type="entry name" value="T4SS_TraI"/>
    <property type="match status" value="1"/>
</dbReference>
<name>A0A4S5CDT4_AERVE</name>
<evidence type="ECO:0000313" key="2">
    <source>
        <dbReference type="EMBL" id="THJ43659.1"/>
    </source>
</evidence>
<dbReference type="EMBL" id="SSUX01000011">
    <property type="protein sequence ID" value="THJ43659.1"/>
    <property type="molecule type" value="Genomic_DNA"/>
</dbReference>
<sequence length="310" mass="35011">MKIKPLMLFVVAVLSAPSFADSSGRYEKKHVDGKAALQSLMAENISRDEEAALGLVAGSEWEKAIESTAFTLGVQSGAQWQAKNVQDFITANQRIYDAGINFDPLLIKQKNYSIQPPVISEDNGRNIISESGRVLRILDKTFQINIDSKFVYGAKSWREYLYVVPDEPVIPNRQMRPKNERENQIWNASLKRGWEVGVKSVEYTMKTRYARLIRDYVGMTRYHVLRHYNMVSLPEVSESYKAVTGNGQVMNVGDRVLTIKALPNLNLDKQGWIAISRLPQTAGLFPRGIEDQSISMNEMIGYAGHLQPKL</sequence>
<dbReference type="AlphaFoldDB" id="A0A4S5CDT4"/>
<organism evidence="2 3">
    <name type="scientific">Aeromonas veronii</name>
    <dbReference type="NCBI Taxonomy" id="654"/>
    <lineage>
        <taxon>Bacteria</taxon>
        <taxon>Pseudomonadati</taxon>
        <taxon>Pseudomonadota</taxon>
        <taxon>Gammaproteobacteria</taxon>
        <taxon>Aeromonadales</taxon>
        <taxon>Aeromonadaceae</taxon>
        <taxon>Aeromonas</taxon>
    </lineage>
</organism>
<reference evidence="2 3" key="1">
    <citation type="submission" date="2019-04" db="EMBL/GenBank/DDBJ databases">
        <title>Comparative genomics of Aeromonas veronii strains pathogenic to fish.</title>
        <authorList>
            <person name="Cascarano M.C."/>
            <person name="Smyrli M."/>
            <person name="Katharios P."/>
        </authorList>
    </citation>
    <scope>NUCLEOTIDE SEQUENCE [LARGE SCALE GENOMIC DNA]</scope>
    <source>
        <strain evidence="2 3">XU1</strain>
    </source>
</reference>
<feature type="signal peptide" evidence="1">
    <location>
        <begin position="1"/>
        <end position="20"/>
    </location>
</feature>
<comment type="caution">
    <text evidence="2">The sequence shown here is derived from an EMBL/GenBank/DDBJ whole genome shotgun (WGS) entry which is preliminary data.</text>
</comment>
<keyword evidence="1" id="KW-0732">Signal</keyword>
<evidence type="ECO:0008006" key="4">
    <source>
        <dbReference type="Google" id="ProtNLM"/>
    </source>
</evidence>
<dbReference type="InterPro" id="IPR031618">
    <property type="entry name" value="T4SS_TraI"/>
</dbReference>
<feature type="chain" id="PRO_5020476433" description="Type IV secretion system protein DotC" evidence="1">
    <location>
        <begin position="21"/>
        <end position="310"/>
    </location>
</feature>